<evidence type="ECO:0000313" key="2">
    <source>
        <dbReference type="EMBL" id="CAL4137100.1"/>
    </source>
</evidence>
<sequence length="107" mass="11980">MEVTNVCFVLVSCIALVTQVLLPALRGPIARVEPELADWLQEHGLARHAGAFVDAGCKYQNGRVFIKQEDKIGDFKAMLYLPVEQQGKELQKLCSSTFFAVSIENYY</sequence>
<comment type="caution">
    <text evidence="2">The sequence shown here is derived from an EMBL/GenBank/DDBJ whole genome shotgun (WGS) entry which is preliminary data.</text>
</comment>
<keyword evidence="3" id="KW-1185">Reference proteome</keyword>
<reference evidence="2 3" key="1">
    <citation type="submission" date="2024-05" db="EMBL/GenBank/DDBJ databases">
        <authorList>
            <person name="Wallberg A."/>
        </authorList>
    </citation>
    <scope>NUCLEOTIDE SEQUENCE [LARGE SCALE GENOMIC DNA]</scope>
</reference>
<accession>A0AAV2RU36</accession>
<protein>
    <submittedName>
        <fullName evidence="2">Uncharacterized protein</fullName>
    </submittedName>
</protein>
<feature type="signal peptide" evidence="1">
    <location>
        <begin position="1"/>
        <end position="19"/>
    </location>
</feature>
<organism evidence="2 3">
    <name type="scientific">Meganyctiphanes norvegica</name>
    <name type="common">Northern krill</name>
    <name type="synonym">Thysanopoda norvegica</name>
    <dbReference type="NCBI Taxonomy" id="48144"/>
    <lineage>
        <taxon>Eukaryota</taxon>
        <taxon>Metazoa</taxon>
        <taxon>Ecdysozoa</taxon>
        <taxon>Arthropoda</taxon>
        <taxon>Crustacea</taxon>
        <taxon>Multicrustacea</taxon>
        <taxon>Malacostraca</taxon>
        <taxon>Eumalacostraca</taxon>
        <taxon>Eucarida</taxon>
        <taxon>Euphausiacea</taxon>
        <taxon>Euphausiidae</taxon>
        <taxon>Meganyctiphanes</taxon>
    </lineage>
</organism>
<evidence type="ECO:0000256" key="1">
    <source>
        <dbReference type="SAM" id="SignalP"/>
    </source>
</evidence>
<proteinExistence type="predicted"/>
<gene>
    <name evidence="2" type="ORF">MNOR_LOCUS27928</name>
</gene>
<feature type="chain" id="PRO_5043875666" evidence="1">
    <location>
        <begin position="20"/>
        <end position="107"/>
    </location>
</feature>
<name>A0AAV2RU36_MEGNR</name>
<dbReference type="AlphaFoldDB" id="A0AAV2RU36"/>
<evidence type="ECO:0000313" key="3">
    <source>
        <dbReference type="Proteomes" id="UP001497623"/>
    </source>
</evidence>
<dbReference type="EMBL" id="CAXKWB010030084">
    <property type="protein sequence ID" value="CAL4137100.1"/>
    <property type="molecule type" value="Genomic_DNA"/>
</dbReference>
<keyword evidence="1" id="KW-0732">Signal</keyword>
<dbReference type="Proteomes" id="UP001497623">
    <property type="component" value="Unassembled WGS sequence"/>
</dbReference>
<feature type="non-terminal residue" evidence="2">
    <location>
        <position position="107"/>
    </location>
</feature>